<evidence type="ECO:0000256" key="5">
    <source>
        <dbReference type="ARBA" id="ARBA00023136"/>
    </source>
</evidence>
<feature type="transmembrane region" description="Helical" evidence="7">
    <location>
        <begin position="521"/>
        <end position="542"/>
    </location>
</feature>
<dbReference type="AlphaFoldDB" id="A0A7G7GA65"/>
<feature type="transmembrane region" description="Helical" evidence="7">
    <location>
        <begin position="353"/>
        <end position="377"/>
    </location>
</feature>
<gene>
    <name evidence="8" type="ORF">HUW51_15450</name>
</gene>
<dbReference type="InterPro" id="IPR001734">
    <property type="entry name" value="Na/solute_symporter"/>
</dbReference>
<keyword evidence="3 7" id="KW-0812">Transmembrane</keyword>
<feature type="transmembrane region" description="Helical" evidence="7">
    <location>
        <begin position="80"/>
        <end position="100"/>
    </location>
</feature>
<proteinExistence type="inferred from homology"/>
<comment type="similarity">
    <text evidence="2 6">Belongs to the sodium:solute symporter (SSF) (TC 2.A.21) family.</text>
</comment>
<feature type="transmembrane region" description="Helical" evidence="7">
    <location>
        <begin position="430"/>
        <end position="448"/>
    </location>
</feature>
<accession>A0A7G7GA65</accession>
<feature type="transmembrane region" description="Helical" evidence="7">
    <location>
        <begin position="398"/>
        <end position="418"/>
    </location>
</feature>
<sequence>MKSIDYIVFLVYFIIVSGYGYWIYRKNRTGQADSKDYFLAEGSLTWWAIGASLIASNISAEQFIGTSGSAFALGLAISTYEWMAAATLVVVAVFFIPIYLKNRIYTMPQFLSQRYNDAVSTIMAVFWLLVYVFVNLSSILYLGALAVQTVSGIDFYYCMYGLAIFAIFITLGGMKVIGYTDVIQVFVLVLGGLATTYLALDLVATTLGSSGAWEGLGFLRKEAADHFSMIISEGELMIPNGQGGTRDAYMDLPGLSVLIGGMWIVNLNYWGCNQYITQRALGADLKTARSGLLFAAFLKLMMPIIVVLPGIAAYVLFKNGQFQTEMANEAGHVIPDHAYPVLLNLLPAGLKGLSFAALTAAIVASLAGKANSISTIFTLDIYKKFFNRNASETKLVNFGKLVVVGAFVVAILVAPVLRNLDQAFQYIQEYTGFISPGVFAIFALGFFWKRTTAPAALVAAVLTIPLSTFLKFQFPEIPFIDRMGIVFLILVALMVIITLMDPKSKNNPKGLEIDASMFKTSSSFAVGAVLICGILAALYTIFW</sequence>
<dbReference type="CDD" id="cd10325">
    <property type="entry name" value="SLC5sbd_vSGLT"/>
    <property type="match status" value="1"/>
</dbReference>
<feature type="transmembrane region" description="Helical" evidence="7">
    <location>
        <begin position="183"/>
        <end position="200"/>
    </location>
</feature>
<dbReference type="InterPro" id="IPR038377">
    <property type="entry name" value="Na/Glc_symporter_sf"/>
</dbReference>
<name>A0A7G7GA65_9BACT</name>
<dbReference type="Pfam" id="PF00474">
    <property type="entry name" value="SSF"/>
    <property type="match status" value="1"/>
</dbReference>
<dbReference type="RefSeq" id="WP_185270532.1">
    <property type="nucleotide sequence ID" value="NZ_CP055156.1"/>
</dbReference>
<keyword evidence="9" id="KW-1185">Reference proteome</keyword>
<reference evidence="8 9" key="1">
    <citation type="journal article" date="2018" name="Int. J. Syst. Evol. Microbiol.">
        <title>Adhaeribacter swui sp. nov., isolated from wet mud.</title>
        <authorList>
            <person name="Kim D.U."/>
            <person name="Kim K.W."/>
            <person name="Kang M.S."/>
            <person name="Kim J.Y."/>
            <person name="Jang J.H."/>
            <person name="Kim M.K."/>
        </authorList>
    </citation>
    <scope>NUCLEOTIDE SEQUENCE [LARGE SCALE GENOMIC DNA]</scope>
    <source>
        <strain evidence="8 9">KCTC 52873</strain>
    </source>
</reference>
<evidence type="ECO:0000313" key="9">
    <source>
        <dbReference type="Proteomes" id="UP000515237"/>
    </source>
</evidence>
<evidence type="ECO:0000313" key="8">
    <source>
        <dbReference type="EMBL" id="QNF34049.1"/>
    </source>
</evidence>
<evidence type="ECO:0000256" key="2">
    <source>
        <dbReference type="ARBA" id="ARBA00006434"/>
    </source>
</evidence>
<evidence type="ECO:0000256" key="7">
    <source>
        <dbReference type="SAM" id="Phobius"/>
    </source>
</evidence>
<feature type="transmembrane region" description="Helical" evidence="7">
    <location>
        <begin position="153"/>
        <end position="171"/>
    </location>
</feature>
<evidence type="ECO:0000256" key="6">
    <source>
        <dbReference type="RuleBase" id="RU362091"/>
    </source>
</evidence>
<dbReference type="KEGG" id="aswu:HUW51_15450"/>
<feature type="transmembrane region" description="Helical" evidence="7">
    <location>
        <begin position="36"/>
        <end position="60"/>
    </location>
</feature>
<evidence type="ECO:0000256" key="1">
    <source>
        <dbReference type="ARBA" id="ARBA00004141"/>
    </source>
</evidence>
<dbReference type="PROSITE" id="PS50283">
    <property type="entry name" value="NA_SOLUT_SYMP_3"/>
    <property type="match status" value="1"/>
</dbReference>
<dbReference type="Proteomes" id="UP000515237">
    <property type="component" value="Chromosome"/>
</dbReference>
<feature type="transmembrane region" description="Helical" evidence="7">
    <location>
        <begin position="6"/>
        <end position="24"/>
    </location>
</feature>
<evidence type="ECO:0000256" key="4">
    <source>
        <dbReference type="ARBA" id="ARBA00022989"/>
    </source>
</evidence>
<feature type="transmembrane region" description="Helical" evidence="7">
    <location>
        <begin position="455"/>
        <end position="474"/>
    </location>
</feature>
<dbReference type="EMBL" id="CP055156">
    <property type="protein sequence ID" value="QNF34049.1"/>
    <property type="molecule type" value="Genomic_DNA"/>
</dbReference>
<protein>
    <submittedName>
        <fullName evidence="8">Sodium/sugar symporter</fullName>
    </submittedName>
</protein>
<feature type="transmembrane region" description="Helical" evidence="7">
    <location>
        <begin position="480"/>
        <end position="500"/>
    </location>
</feature>
<feature type="transmembrane region" description="Helical" evidence="7">
    <location>
        <begin position="121"/>
        <end position="147"/>
    </location>
</feature>
<dbReference type="PANTHER" id="PTHR11819">
    <property type="entry name" value="SOLUTE CARRIER FAMILY 5"/>
    <property type="match status" value="1"/>
</dbReference>
<keyword evidence="4 7" id="KW-1133">Transmembrane helix</keyword>
<evidence type="ECO:0000256" key="3">
    <source>
        <dbReference type="ARBA" id="ARBA00022692"/>
    </source>
</evidence>
<dbReference type="GO" id="GO:0005886">
    <property type="term" value="C:plasma membrane"/>
    <property type="evidence" value="ECO:0007669"/>
    <property type="project" value="TreeGrafter"/>
</dbReference>
<dbReference type="PANTHER" id="PTHR11819:SF195">
    <property type="entry name" value="SODIUM_GLUCOSE COTRANSPORTER 4"/>
    <property type="match status" value="1"/>
</dbReference>
<keyword evidence="5 7" id="KW-0472">Membrane</keyword>
<dbReference type="Gene3D" id="1.20.1730.10">
    <property type="entry name" value="Sodium/glucose cotransporter"/>
    <property type="match status" value="1"/>
</dbReference>
<feature type="transmembrane region" description="Helical" evidence="7">
    <location>
        <begin position="252"/>
        <end position="271"/>
    </location>
</feature>
<feature type="transmembrane region" description="Helical" evidence="7">
    <location>
        <begin position="292"/>
        <end position="317"/>
    </location>
</feature>
<organism evidence="8 9">
    <name type="scientific">Adhaeribacter swui</name>
    <dbReference type="NCBI Taxonomy" id="2086471"/>
    <lineage>
        <taxon>Bacteria</taxon>
        <taxon>Pseudomonadati</taxon>
        <taxon>Bacteroidota</taxon>
        <taxon>Cytophagia</taxon>
        <taxon>Cytophagales</taxon>
        <taxon>Hymenobacteraceae</taxon>
        <taxon>Adhaeribacter</taxon>
    </lineage>
</organism>
<dbReference type="GO" id="GO:0005412">
    <property type="term" value="F:D-glucose:sodium symporter activity"/>
    <property type="evidence" value="ECO:0007669"/>
    <property type="project" value="TreeGrafter"/>
</dbReference>
<comment type="subcellular location">
    <subcellularLocation>
        <location evidence="1">Membrane</location>
        <topology evidence="1">Multi-pass membrane protein</topology>
    </subcellularLocation>
</comment>
<dbReference type="NCBIfam" id="TIGR00813">
    <property type="entry name" value="sss"/>
    <property type="match status" value="1"/>
</dbReference>